<dbReference type="AlphaFoldDB" id="A0A1E5II96"/>
<keyword evidence="1" id="KW-0175">Coiled coil</keyword>
<evidence type="ECO:0000256" key="1">
    <source>
        <dbReference type="SAM" id="Coils"/>
    </source>
</evidence>
<feature type="coiled-coil region" evidence="1">
    <location>
        <begin position="48"/>
        <end position="101"/>
    </location>
</feature>
<evidence type="ECO:0000313" key="3">
    <source>
        <dbReference type="Proteomes" id="UP000095237"/>
    </source>
</evidence>
<protein>
    <recommendedName>
        <fullName evidence="4">Phasin family protein</fullName>
    </recommendedName>
</protein>
<evidence type="ECO:0008006" key="4">
    <source>
        <dbReference type="Google" id="ProtNLM"/>
    </source>
</evidence>
<name>A0A1E5II96_ENDTX</name>
<keyword evidence="3" id="KW-1185">Reference proteome</keyword>
<evidence type="ECO:0000313" key="2">
    <source>
        <dbReference type="EMBL" id="OEG69883.1"/>
    </source>
</evidence>
<dbReference type="InterPro" id="IPR008769">
    <property type="entry name" value="PhaF_PhaI"/>
</dbReference>
<dbReference type="Proteomes" id="UP000095237">
    <property type="component" value="Unassembled WGS sequence"/>
</dbReference>
<proteinExistence type="predicted"/>
<accession>A0A1E5II96</accession>
<dbReference type="Pfam" id="PF05597">
    <property type="entry name" value="Phasin"/>
    <property type="match status" value="1"/>
</dbReference>
<comment type="caution">
    <text evidence="2">The sequence shown here is derived from an EMBL/GenBank/DDBJ whole genome shotgun (WGS) entry which is preliminary data.</text>
</comment>
<dbReference type="EMBL" id="LNVX01000544">
    <property type="protein sequence ID" value="OEG69883.1"/>
    <property type="molecule type" value="Genomic_DNA"/>
</dbReference>
<organism evidence="2 3">
    <name type="scientific">Endomicrobium trichonymphae</name>
    <dbReference type="NCBI Taxonomy" id="1408204"/>
    <lineage>
        <taxon>Bacteria</taxon>
        <taxon>Pseudomonadati</taxon>
        <taxon>Elusimicrobiota</taxon>
        <taxon>Endomicrobiia</taxon>
        <taxon>Endomicrobiales</taxon>
        <taxon>Endomicrobiaceae</taxon>
        <taxon>Candidatus Endomicrobiellum</taxon>
    </lineage>
</organism>
<sequence length="103" mass="11731">MADLKRVFYAGIGLALKGKKKIEEAAKKFVENNKTEADEGKKFIDKAVKRAEITKDDLSKKINETVKTTASKIGFITHKEVDNLKNEIEKLKSRLHKSKKEKK</sequence>
<gene>
    <name evidence="2" type="ORF">ATZ36_07275</name>
</gene>
<reference evidence="2 3" key="1">
    <citation type="submission" date="2015-11" db="EMBL/GenBank/DDBJ databases">
        <title>Evidence for parallel genomic evolution in an endosymbiosis of termite gut flagellates.</title>
        <authorList>
            <person name="Zheng H."/>
        </authorList>
    </citation>
    <scope>NUCLEOTIDE SEQUENCE [LARGE SCALE GENOMIC DNA]</scope>
    <source>
        <strain evidence="2 3">CET450</strain>
    </source>
</reference>